<evidence type="ECO:0000313" key="2">
    <source>
        <dbReference type="EMBL" id="KIJ90621.1"/>
    </source>
</evidence>
<feature type="compositionally biased region" description="Polar residues" evidence="1">
    <location>
        <begin position="60"/>
        <end position="70"/>
    </location>
</feature>
<accession>A0A0C9WZ65</accession>
<feature type="non-terminal residue" evidence="2">
    <location>
        <position position="1"/>
    </location>
</feature>
<keyword evidence="3" id="KW-1185">Reference proteome</keyword>
<dbReference type="HOGENOM" id="CLU_2043651_0_0_1"/>
<evidence type="ECO:0000256" key="1">
    <source>
        <dbReference type="SAM" id="MobiDB-lite"/>
    </source>
</evidence>
<feature type="region of interest" description="Disordered" evidence="1">
    <location>
        <begin position="1"/>
        <end position="104"/>
    </location>
</feature>
<sequence length="121" mass="13219">DLYSNDETDFNEQAQEETPAEPGRIGSPSTTTATSTTTTTKAADTKLLVKPPQVIPTENGACTGNNTTSLQQQQRYTQPVQTPDQLHPTSTPKNPDAQLRYEQSHSRSIVSALLHEYMGDT</sequence>
<protein>
    <submittedName>
        <fullName evidence="2">Uncharacterized protein</fullName>
    </submittedName>
</protein>
<evidence type="ECO:0000313" key="3">
    <source>
        <dbReference type="Proteomes" id="UP000054477"/>
    </source>
</evidence>
<dbReference type="AlphaFoldDB" id="A0A0C9WZ65"/>
<reference evidence="3" key="2">
    <citation type="submission" date="2015-01" db="EMBL/GenBank/DDBJ databases">
        <title>Evolutionary Origins and Diversification of the Mycorrhizal Mutualists.</title>
        <authorList>
            <consortium name="DOE Joint Genome Institute"/>
            <consortium name="Mycorrhizal Genomics Consortium"/>
            <person name="Kohler A."/>
            <person name="Kuo A."/>
            <person name="Nagy L.G."/>
            <person name="Floudas D."/>
            <person name="Copeland A."/>
            <person name="Barry K.W."/>
            <person name="Cichocki N."/>
            <person name="Veneault-Fourrey C."/>
            <person name="LaButti K."/>
            <person name="Lindquist E.A."/>
            <person name="Lipzen A."/>
            <person name="Lundell T."/>
            <person name="Morin E."/>
            <person name="Murat C."/>
            <person name="Riley R."/>
            <person name="Ohm R."/>
            <person name="Sun H."/>
            <person name="Tunlid A."/>
            <person name="Henrissat B."/>
            <person name="Grigoriev I.V."/>
            <person name="Hibbett D.S."/>
            <person name="Martin F."/>
        </authorList>
    </citation>
    <scope>NUCLEOTIDE SEQUENCE [LARGE SCALE GENOMIC DNA]</scope>
    <source>
        <strain evidence="3">LaAM-08-1</strain>
    </source>
</reference>
<gene>
    <name evidence="2" type="ORF">K443DRAFT_659148</name>
</gene>
<organism evidence="2 3">
    <name type="scientific">Laccaria amethystina LaAM-08-1</name>
    <dbReference type="NCBI Taxonomy" id="1095629"/>
    <lineage>
        <taxon>Eukaryota</taxon>
        <taxon>Fungi</taxon>
        <taxon>Dikarya</taxon>
        <taxon>Basidiomycota</taxon>
        <taxon>Agaricomycotina</taxon>
        <taxon>Agaricomycetes</taxon>
        <taxon>Agaricomycetidae</taxon>
        <taxon>Agaricales</taxon>
        <taxon>Agaricineae</taxon>
        <taxon>Hydnangiaceae</taxon>
        <taxon>Laccaria</taxon>
    </lineage>
</organism>
<feature type="compositionally biased region" description="Low complexity" evidence="1">
    <location>
        <begin position="71"/>
        <end position="83"/>
    </location>
</feature>
<feature type="compositionally biased region" description="Low complexity" evidence="1">
    <location>
        <begin position="29"/>
        <end position="46"/>
    </location>
</feature>
<dbReference type="Proteomes" id="UP000054477">
    <property type="component" value="Unassembled WGS sequence"/>
</dbReference>
<reference evidence="2 3" key="1">
    <citation type="submission" date="2014-04" db="EMBL/GenBank/DDBJ databases">
        <authorList>
            <consortium name="DOE Joint Genome Institute"/>
            <person name="Kuo A."/>
            <person name="Kohler A."/>
            <person name="Nagy L.G."/>
            <person name="Floudas D."/>
            <person name="Copeland A."/>
            <person name="Barry K.W."/>
            <person name="Cichocki N."/>
            <person name="Veneault-Fourrey C."/>
            <person name="LaButti K."/>
            <person name="Lindquist E.A."/>
            <person name="Lipzen A."/>
            <person name="Lundell T."/>
            <person name="Morin E."/>
            <person name="Murat C."/>
            <person name="Sun H."/>
            <person name="Tunlid A."/>
            <person name="Henrissat B."/>
            <person name="Grigoriev I.V."/>
            <person name="Hibbett D.S."/>
            <person name="Martin F."/>
            <person name="Nordberg H.P."/>
            <person name="Cantor M.N."/>
            <person name="Hua S.X."/>
        </authorList>
    </citation>
    <scope>NUCLEOTIDE SEQUENCE [LARGE SCALE GENOMIC DNA]</scope>
    <source>
        <strain evidence="2 3">LaAM-08-1</strain>
    </source>
</reference>
<dbReference type="EMBL" id="KN839142">
    <property type="protein sequence ID" value="KIJ90621.1"/>
    <property type="molecule type" value="Genomic_DNA"/>
</dbReference>
<proteinExistence type="predicted"/>
<feature type="compositionally biased region" description="Acidic residues" evidence="1">
    <location>
        <begin position="1"/>
        <end position="19"/>
    </location>
</feature>
<name>A0A0C9WZ65_9AGAR</name>